<dbReference type="GO" id="GO:0008171">
    <property type="term" value="F:O-methyltransferase activity"/>
    <property type="evidence" value="ECO:0007669"/>
    <property type="project" value="InterPro"/>
</dbReference>
<dbReference type="Proteomes" id="UP000237347">
    <property type="component" value="Unassembled WGS sequence"/>
</dbReference>
<evidence type="ECO:0000256" key="4">
    <source>
        <dbReference type="PIRSR" id="PIRSR005739-1"/>
    </source>
</evidence>
<keyword evidence="8" id="KW-1185">Reference proteome</keyword>
<protein>
    <submittedName>
        <fullName evidence="7">O-methyltransferase 3</fullName>
    </submittedName>
</protein>
<dbReference type="InterPro" id="IPR029063">
    <property type="entry name" value="SAM-dependent_MTases_sf"/>
</dbReference>
<dbReference type="Pfam" id="PF08100">
    <property type="entry name" value="Dimerisation"/>
    <property type="match status" value="1"/>
</dbReference>
<dbReference type="InterPro" id="IPR001077">
    <property type="entry name" value="COMT_C"/>
</dbReference>
<dbReference type="InterPro" id="IPR036390">
    <property type="entry name" value="WH_DNA-bd_sf"/>
</dbReference>
<sequence length="365" mass="41161">MSGTKQLSFKLVPGENATELLDAQAHIWNHIFNFVNSMSLKCAIELGIPDIIHNHGKPMTLSELITALPIHPTKSPHVYRLMRILIHSGFFALKNTNENDQEEAYVLTESSRLLIKDNPLSVTPFLLASVDPVLTTPWNYLTPWFQNEDLTPFDTAHGKTFWDYGGDEPKFANIFNDAMASDARLVMSIVVDKCKGVFEGLKSFVDVGGGTGTVTKAIADTFPDIECTVFDLPPVVADFQGSKNLKYVGGDMFEAIPPADAVFMKWILHDWNEEDCVKLLKRCKEAITTNDKKGKVIIIELMMENQKEDKKSTETQLFFDMVMMVLVKGRERNEKEWAKLFMDAGFSNYKITPILGLRVLIEVYP</sequence>
<dbReference type="CDD" id="cd02440">
    <property type="entry name" value="AdoMet_MTases"/>
    <property type="match status" value="1"/>
</dbReference>
<feature type="active site" description="Proton acceptor" evidence="4">
    <location>
        <position position="269"/>
    </location>
</feature>
<evidence type="ECO:0000256" key="1">
    <source>
        <dbReference type="ARBA" id="ARBA00022603"/>
    </source>
</evidence>
<evidence type="ECO:0000313" key="8">
    <source>
        <dbReference type="Proteomes" id="UP000237347"/>
    </source>
</evidence>
<feature type="domain" description="O-methyltransferase C-terminal" evidence="5">
    <location>
        <begin position="138"/>
        <end position="347"/>
    </location>
</feature>
<accession>A0AAW0ING2</accession>
<organism evidence="7 8">
    <name type="scientific">Quercus suber</name>
    <name type="common">Cork oak</name>
    <dbReference type="NCBI Taxonomy" id="58331"/>
    <lineage>
        <taxon>Eukaryota</taxon>
        <taxon>Viridiplantae</taxon>
        <taxon>Streptophyta</taxon>
        <taxon>Embryophyta</taxon>
        <taxon>Tracheophyta</taxon>
        <taxon>Spermatophyta</taxon>
        <taxon>Magnoliopsida</taxon>
        <taxon>eudicotyledons</taxon>
        <taxon>Gunneridae</taxon>
        <taxon>Pentapetalae</taxon>
        <taxon>rosids</taxon>
        <taxon>fabids</taxon>
        <taxon>Fagales</taxon>
        <taxon>Fagaceae</taxon>
        <taxon>Quercus</taxon>
    </lineage>
</organism>
<dbReference type="GO" id="GO:0032259">
    <property type="term" value="P:methylation"/>
    <property type="evidence" value="ECO:0007669"/>
    <property type="project" value="UniProtKB-KW"/>
</dbReference>
<dbReference type="PROSITE" id="PS51683">
    <property type="entry name" value="SAM_OMT_II"/>
    <property type="match status" value="1"/>
</dbReference>
<dbReference type="FunFam" id="1.10.10.10:FF:000213">
    <property type="entry name" value="Coniferyl alcohol 9-O-methyltransferase"/>
    <property type="match status" value="1"/>
</dbReference>
<evidence type="ECO:0000259" key="6">
    <source>
        <dbReference type="Pfam" id="PF08100"/>
    </source>
</evidence>
<dbReference type="GO" id="GO:0046983">
    <property type="term" value="F:protein dimerization activity"/>
    <property type="evidence" value="ECO:0007669"/>
    <property type="project" value="InterPro"/>
</dbReference>
<dbReference type="InterPro" id="IPR036388">
    <property type="entry name" value="WH-like_DNA-bd_sf"/>
</dbReference>
<dbReference type="SUPFAM" id="SSF46785">
    <property type="entry name" value="Winged helix' DNA-binding domain"/>
    <property type="match status" value="1"/>
</dbReference>
<dbReference type="InterPro" id="IPR012967">
    <property type="entry name" value="COMT_dimerisation"/>
</dbReference>
<keyword evidence="3" id="KW-0949">S-adenosyl-L-methionine</keyword>
<dbReference type="PIRSF" id="PIRSF005739">
    <property type="entry name" value="O-mtase"/>
    <property type="match status" value="1"/>
</dbReference>
<dbReference type="InterPro" id="IPR016461">
    <property type="entry name" value="COMT-like"/>
</dbReference>
<evidence type="ECO:0000313" key="7">
    <source>
        <dbReference type="EMBL" id="KAK7815661.1"/>
    </source>
</evidence>
<reference evidence="7 8" key="1">
    <citation type="journal article" date="2018" name="Sci. Data">
        <title>The draft genome sequence of cork oak.</title>
        <authorList>
            <person name="Ramos A.M."/>
            <person name="Usie A."/>
            <person name="Barbosa P."/>
            <person name="Barros P.M."/>
            <person name="Capote T."/>
            <person name="Chaves I."/>
            <person name="Simoes F."/>
            <person name="Abreu I."/>
            <person name="Carrasquinho I."/>
            <person name="Faro C."/>
            <person name="Guimaraes J.B."/>
            <person name="Mendonca D."/>
            <person name="Nobrega F."/>
            <person name="Rodrigues L."/>
            <person name="Saibo N.J.M."/>
            <person name="Varela M.C."/>
            <person name="Egas C."/>
            <person name="Matos J."/>
            <person name="Miguel C.M."/>
            <person name="Oliveira M.M."/>
            <person name="Ricardo C.P."/>
            <person name="Goncalves S."/>
        </authorList>
    </citation>
    <scope>NUCLEOTIDE SEQUENCE [LARGE SCALE GENOMIC DNA]</scope>
    <source>
        <strain evidence="8">cv. HL8</strain>
    </source>
</reference>
<dbReference type="Gramene" id="rna-CFP56_56143">
    <property type="protein sequence ID" value="cds-POE94074.1"/>
    <property type="gene ID" value="gene-CFP56_56143"/>
</dbReference>
<dbReference type="GO" id="GO:0008757">
    <property type="term" value="F:S-adenosylmethionine-dependent methyltransferase activity"/>
    <property type="evidence" value="ECO:0007669"/>
    <property type="project" value="UniProtKB-ARBA"/>
</dbReference>
<dbReference type="SUPFAM" id="SSF53335">
    <property type="entry name" value="S-adenosyl-L-methionine-dependent methyltransferases"/>
    <property type="match status" value="1"/>
</dbReference>
<gene>
    <name evidence="7" type="primary">OMT3_3</name>
    <name evidence="7" type="ORF">CFP56_001264</name>
</gene>
<proteinExistence type="predicted"/>
<dbReference type="Pfam" id="PF00891">
    <property type="entry name" value="Methyltransf_2"/>
    <property type="match status" value="1"/>
</dbReference>
<evidence type="ECO:0000256" key="2">
    <source>
        <dbReference type="ARBA" id="ARBA00022679"/>
    </source>
</evidence>
<comment type="caution">
    <text evidence="7">The sequence shown here is derived from an EMBL/GenBank/DDBJ whole genome shotgun (WGS) entry which is preliminary data.</text>
</comment>
<keyword evidence="2" id="KW-0808">Transferase</keyword>
<keyword evidence="1" id="KW-0489">Methyltransferase</keyword>
<dbReference type="AlphaFoldDB" id="A0AAW0ING2"/>
<dbReference type="PANTHER" id="PTHR11746">
    <property type="entry name" value="O-METHYLTRANSFERASE"/>
    <property type="match status" value="1"/>
</dbReference>
<dbReference type="Gene3D" id="3.40.50.150">
    <property type="entry name" value="Vaccinia Virus protein VP39"/>
    <property type="match status" value="1"/>
</dbReference>
<evidence type="ECO:0000259" key="5">
    <source>
        <dbReference type="Pfam" id="PF00891"/>
    </source>
</evidence>
<name>A0AAW0ING2_QUESU</name>
<dbReference type="GO" id="GO:0009717">
    <property type="term" value="P:isoflavonoid biosynthetic process"/>
    <property type="evidence" value="ECO:0007669"/>
    <property type="project" value="UniProtKB-ARBA"/>
</dbReference>
<dbReference type="Gene3D" id="1.10.10.10">
    <property type="entry name" value="Winged helix-like DNA-binding domain superfamily/Winged helix DNA-binding domain"/>
    <property type="match status" value="1"/>
</dbReference>
<feature type="domain" description="O-methyltransferase dimerisation" evidence="6">
    <location>
        <begin position="28"/>
        <end position="116"/>
    </location>
</feature>
<evidence type="ECO:0000256" key="3">
    <source>
        <dbReference type="ARBA" id="ARBA00022691"/>
    </source>
</evidence>
<dbReference type="EMBL" id="PKMF04000988">
    <property type="protein sequence ID" value="KAK7815661.1"/>
    <property type="molecule type" value="Genomic_DNA"/>
</dbReference>
<dbReference type="FunFam" id="3.40.50.150:FF:000057">
    <property type="entry name" value="O-methyltransferase ZRP4"/>
    <property type="match status" value="1"/>
</dbReference>